<dbReference type="EMBL" id="PGFT01000001">
    <property type="protein sequence ID" value="MDH4905090.1"/>
    <property type="molecule type" value="Genomic_DNA"/>
</dbReference>
<comment type="caution">
    <text evidence="2">The sequence shown here is derived from an EMBL/GenBank/DDBJ whole genome shotgun (WGS) entry which is preliminary data.</text>
</comment>
<protein>
    <submittedName>
        <fullName evidence="2">Uncharacterized protein</fullName>
    </submittedName>
</protein>
<dbReference type="RefSeq" id="WP_284719456.1">
    <property type="nucleotide sequence ID" value="NZ_PGFT01000001.1"/>
</dbReference>
<accession>A0ABT6ITC3</accession>
<feature type="signal peptide" evidence="1">
    <location>
        <begin position="1"/>
        <end position="25"/>
    </location>
</feature>
<evidence type="ECO:0000256" key="1">
    <source>
        <dbReference type="SAM" id="SignalP"/>
    </source>
</evidence>
<feature type="chain" id="PRO_5047058366" evidence="1">
    <location>
        <begin position="26"/>
        <end position="76"/>
    </location>
</feature>
<evidence type="ECO:0000313" key="3">
    <source>
        <dbReference type="Proteomes" id="UP001243298"/>
    </source>
</evidence>
<dbReference type="Proteomes" id="UP001243298">
    <property type="component" value="Unassembled WGS sequence"/>
</dbReference>
<organism evidence="2 3">
    <name type="scientific">Psychrobacter pocilloporae</name>
    <dbReference type="NCBI Taxonomy" id="1775882"/>
    <lineage>
        <taxon>Bacteria</taxon>
        <taxon>Pseudomonadati</taxon>
        <taxon>Pseudomonadota</taxon>
        <taxon>Gammaproteobacteria</taxon>
        <taxon>Moraxellales</taxon>
        <taxon>Moraxellaceae</taxon>
        <taxon>Psychrobacter</taxon>
    </lineage>
</organism>
<evidence type="ECO:0000313" key="2">
    <source>
        <dbReference type="EMBL" id="MDH4905090.1"/>
    </source>
</evidence>
<proteinExistence type="predicted"/>
<sequence>MKKNHREVTMILGLCAVFGASSATAGLQAFELENTEQPQCGYKDDSITRYTLDRQGKVLSKKTYTDWNEIDQERYP</sequence>
<keyword evidence="1" id="KW-0732">Signal</keyword>
<gene>
    <name evidence="2" type="ORF">CUR83_08490</name>
</gene>
<keyword evidence="3" id="KW-1185">Reference proteome</keyword>
<name>A0ABT6ITC3_9GAMM</name>
<reference evidence="2 3" key="1">
    <citation type="submission" date="2017-11" db="EMBL/GenBank/DDBJ databases">
        <title>Whole genome sequencing of Psychrobacter pocilloporae S6-60T(=JCM 31058T=LMG 29157T).</title>
        <authorList>
            <person name="Das S.K."/>
        </authorList>
    </citation>
    <scope>NUCLEOTIDE SEQUENCE [LARGE SCALE GENOMIC DNA]</scope>
    <source>
        <strain evidence="2 3">S6-60</strain>
    </source>
</reference>